<evidence type="ECO:0000313" key="3">
    <source>
        <dbReference type="Proteomes" id="UP000076661"/>
    </source>
</evidence>
<dbReference type="AlphaFoldDB" id="A0A161YZQ2"/>
<dbReference type="EMBL" id="AUXX01000008">
    <property type="protein sequence ID" value="KZN68807.1"/>
    <property type="molecule type" value="Genomic_DNA"/>
</dbReference>
<name>A0A161YZQ2_9GAMM</name>
<dbReference type="RefSeq" id="WP_063380372.1">
    <property type="nucleotide sequence ID" value="NZ_AUXX01000008.1"/>
</dbReference>
<dbReference type="PATRIC" id="fig|1365257.3.peg.1240"/>
<organism evidence="2 3">
    <name type="scientific">Pseudoalteromonas luteoviolacea S4060-1</name>
    <dbReference type="NCBI Taxonomy" id="1365257"/>
    <lineage>
        <taxon>Bacteria</taxon>
        <taxon>Pseudomonadati</taxon>
        <taxon>Pseudomonadota</taxon>
        <taxon>Gammaproteobacteria</taxon>
        <taxon>Alteromonadales</taxon>
        <taxon>Pseudoalteromonadaceae</taxon>
        <taxon>Pseudoalteromonas</taxon>
    </lineage>
</organism>
<protein>
    <submittedName>
        <fullName evidence="2">Uncharacterized protein</fullName>
    </submittedName>
</protein>
<sequence length="250" mass="28835">MYNKLKFLTAAFALSMVSANASASYVKATPSNINLNESVTIDWSRYYPNRFPNQTYNLYVYKPNGQPKYKYRSGLTSMNDVRGPNTMSGTQTIEVEVCDQNGQNCFTSSRGRVRFHVEHQCEYEVSNNKGAYYCDGTRVTQYATYQPWPLGVNDSMSEFISIKNRVYWLYTNRINNYTTEYAWYTNCRSGGTVERVTELVRNTSSSTGGNSFDRIDDFVPLHNNDTAEWSYYDSFWKRSYSRSASFSPCN</sequence>
<keyword evidence="1" id="KW-0732">Signal</keyword>
<dbReference type="Proteomes" id="UP000076661">
    <property type="component" value="Unassembled WGS sequence"/>
</dbReference>
<comment type="caution">
    <text evidence="2">The sequence shown here is derived from an EMBL/GenBank/DDBJ whole genome shotgun (WGS) entry which is preliminary data.</text>
</comment>
<feature type="chain" id="PRO_5007830641" evidence="1">
    <location>
        <begin position="24"/>
        <end position="250"/>
    </location>
</feature>
<evidence type="ECO:0000256" key="1">
    <source>
        <dbReference type="SAM" id="SignalP"/>
    </source>
</evidence>
<gene>
    <name evidence="2" type="ORF">N478_14180</name>
</gene>
<reference evidence="2 3" key="1">
    <citation type="submission" date="2013-07" db="EMBL/GenBank/DDBJ databases">
        <title>Comparative Genomic and Metabolomic Analysis of Twelve Strains of Pseudoalteromonas luteoviolacea.</title>
        <authorList>
            <person name="Vynne N.G."/>
            <person name="Mansson M."/>
            <person name="Gram L."/>
        </authorList>
    </citation>
    <scope>NUCLEOTIDE SEQUENCE [LARGE SCALE GENOMIC DNA]</scope>
    <source>
        <strain evidence="2 3">S4060-1</strain>
    </source>
</reference>
<accession>A0A161YZQ2</accession>
<proteinExistence type="predicted"/>
<feature type="signal peptide" evidence="1">
    <location>
        <begin position="1"/>
        <end position="23"/>
    </location>
</feature>
<evidence type="ECO:0000313" key="2">
    <source>
        <dbReference type="EMBL" id="KZN68807.1"/>
    </source>
</evidence>